<protein>
    <submittedName>
        <fullName evidence="1">Uncharacterized protein</fullName>
    </submittedName>
</protein>
<reference evidence="1 2" key="1">
    <citation type="submission" date="2019-12" db="EMBL/GenBank/DDBJ databases">
        <title>A genome sequence resource for the geographically widespread anthracnose pathogen Colletotrichum asianum.</title>
        <authorList>
            <person name="Meng Y."/>
        </authorList>
    </citation>
    <scope>NUCLEOTIDE SEQUENCE [LARGE SCALE GENOMIC DNA]</scope>
    <source>
        <strain evidence="1 2">ICMP 18580</strain>
    </source>
</reference>
<name>A0A8H3WEQ5_9PEZI</name>
<sequence length="92" mass="10501">MGLPQPPPYSKIRNCRSIPSRLLSLSPTSFHICRYQPFYPHAFTRPHLRFDSRPSRSANNDCPYANYSLQLSHIFARYGCLDRSQQGAGKGT</sequence>
<proteinExistence type="predicted"/>
<comment type="caution">
    <text evidence="1">The sequence shown here is derived from an EMBL/GenBank/DDBJ whole genome shotgun (WGS) entry which is preliminary data.</text>
</comment>
<accession>A0A8H3WEQ5</accession>
<evidence type="ECO:0000313" key="1">
    <source>
        <dbReference type="EMBL" id="KAF0323193.1"/>
    </source>
</evidence>
<dbReference type="Proteomes" id="UP000434172">
    <property type="component" value="Unassembled WGS sequence"/>
</dbReference>
<evidence type="ECO:0000313" key="2">
    <source>
        <dbReference type="Proteomes" id="UP000434172"/>
    </source>
</evidence>
<keyword evidence="2" id="KW-1185">Reference proteome</keyword>
<dbReference type="EMBL" id="WOWK01000054">
    <property type="protein sequence ID" value="KAF0323193.1"/>
    <property type="molecule type" value="Genomic_DNA"/>
</dbReference>
<organism evidence="1 2">
    <name type="scientific">Colletotrichum asianum</name>
    <dbReference type="NCBI Taxonomy" id="702518"/>
    <lineage>
        <taxon>Eukaryota</taxon>
        <taxon>Fungi</taxon>
        <taxon>Dikarya</taxon>
        <taxon>Ascomycota</taxon>
        <taxon>Pezizomycotina</taxon>
        <taxon>Sordariomycetes</taxon>
        <taxon>Hypocreomycetidae</taxon>
        <taxon>Glomerellales</taxon>
        <taxon>Glomerellaceae</taxon>
        <taxon>Colletotrichum</taxon>
        <taxon>Colletotrichum gloeosporioides species complex</taxon>
    </lineage>
</organism>
<gene>
    <name evidence="1" type="ORF">GQ607_009532</name>
</gene>
<dbReference type="AlphaFoldDB" id="A0A8H3WEQ5"/>